<proteinExistence type="predicted"/>
<evidence type="ECO:0000313" key="2">
    <source>
        <dbReference type="Proteomes" id="UP001241758"/>
    </source>
</evidence>
<comment type="caution">
    <text evidence="1">The sequence shown here is derived from an EMBL/GenBank/DDBJ whole genome shotgun (WGS) entry which is preliminary data.</text>
</comment>
<dbReference type="Proteomes" id="UP001241758">
    <property type="component" value="Unassembled WGS sequence"/>
</dbReference>
<organism evidence="1 2">
    <name type="scientific">Actinoplanes sandaracinus</name>
    <dbReference type="NCBI Taxonomy" id="3045177"/>
    <lineage>
        <taxon>Bacteria</taxon>
        <taxon>Bacillati</taxon>
        <taxon>Actinomycetota</taxon>
        <taxon>Actinomycetes</taxon>
        <taxon>Micromonosporales</taxon>
        <taxon>Micromonosporaceae</taxon>
        <taxon>Actinoplanes</taxon>
    </lineage>
</organism>
<keyword evidence="2" id="KW-1185">Reference proteome</keyword>
<evidence type="ECO:0000313" key="1">
    <source>
        <dbReference type="EMBL" id="MDI6103850.1"/>
    </source>
</evidence>
<gene>
    <name evidence="1" type="ORF">QLQ12_35070</name>
</gene>
<accession>A0ABT6WW47</accession>
<dbReference type="EMBL" id="JASCTH010000028">
    <property type="protein sequence ID" value="MDI6103850.1"/>
    <property type="molecule type" value="Genomic_DNA"/>
</dbReference>
<protein>
    <submittedName>
        <fullName evidence="1">Uncharacterized protein</fullName>
    </submittedName>
</protein>
<dbReference type="RefSeq" id="WP_282765095.1">
    <property type="nucleotide sequence ID" value="NZ_JASCTH010000028.1"/>
</dbReference>
<name>A0ABT6WW47_9ACTN</name>
<reference evidence="1 2" key="1">
    <citation type="submission" date="2023-05" db="EMBL/GenBank/DDBJ databases">
        <title>Actinoplanes sp. NEAU-A12 genome sequencing.</title>
        <authorList>
            <person name="Wang Z.-S."/>
        </authorList>
    </citation>
    <scope>NUCLEOTIDE SEQUENCE [LARGE SCALE GENOMIC DNA]</scope>
    <source>
        <strain evidence="1 2">NEAU-A12</strain>
    </source>
</reference>
<sequence length="397" mass="41051">MLSSVVALAAMPEMAHAETLGARADVASESAATTMTGTLRNAEGNPVSGANLTISVKSAGNTDVEVGWGYSWPDGSFDSWIGLPDVVAAARDAKGHIPLTVTMPASGAKPAVVYAGPAVLGTDGVLRAFDEEIGASTTFDLVLFDSAFDPATAYQPTYDRLNTTVSISGAEEGEVLVDLPGADSNEAPSPIVAQKAAELEAGTLLGVAKQPTSSVATYGSPSSFQSLVLVENSAAPTRYEFPLSLPADAALKVEADGSASIRNAAGDDLGGIAEPWAFDANGRPVPTRFVVDDRKLIQVIDHGPGTAYPVVADPEGFWGWSKCVGVVTTTIASNTLLVLKVARVVKRFGSLKKTMQIAYKAYKQAPKGKKEEAITKAIGAVGAELFGIGSIRTACFT</sequence>